<accession>A0ABV5B103</accession>
<reference evidence="1 2" key="1">
    <citation type="submission" date="2024-09" db="EMBL/GenBank/DDBJ databases">
        <title>Paenibacillus zeirhizospherea sp. nov., isolated from surface of the maize (Zea mays) roots in a horticulture field, Hungary.</title>
        <authorList>
            <person name="Marton D."/>
            <person name="Farkas M."/>
            <person name="Bedics A."/>
            <person name="Toth E."/>
            <person name="Tancsics A."/>
            <person name="Boka K."/>
            <person name="Maroti G."/>
            <person name="Kriszt B."/>
            <person name="Cserhati M."/>
        </authorList>
    </citation>
    <scope>NUCLEOTIDE SEQUENCE [LARGE SCALE GENOMIC DNA]</scope>
    <source>
        <strain evidence="1 2">KCTC 33519</strain>
    </source>
</reference>
<proteinExistence type="predicted"/>
<dbReference type="Proteomes" id="UP001580346">
    <property type="component" value="Unassembled WGS sequence"/>
</dbReference>
<evidence type="ECO:0000313" key="2">
    <source>
        <dbReference type="Proteomes" id="UP001580346"/>
    </source>
</evidence>
<protein>
    <recommendedName>
        <fullName evidence="3">DUF1640 domain-containing protein</fullName>
    </recommendedName>
</protein>
<evidence type="ECO:0008006" key="3">
    <source>
        <dbReference type="Google" id="ProtNLM"/>
    </source>
</evidence>
<evidence type="ECO:0000313" key="1">
    <source>
        <dbReference type="EMBL" id="MFB5269965.1"/>
    </source>
</evidence>
<name>A0ABV5B103_9BACL</name>
<dbReference type="RefSeq" id="WP_375358232.1">
    <property type="nucleotide sequence ID" value="NZ_JBHHMI010000050.1"/>
</dbReference>
<organism evidence="1 2">
    <name type="scientific">Paenibacillus enshidis</name>
    <dbReference type="NCBI Taxonomy" id="1458439"/>
    <lineage>
        <taxon>Bacteria</taxon>
        <taxon>Bacillati</taxon>
        <taxon>Bacillota</taxon>
        <taxon>Bacilli</taxon>
        <taxon>Bacillales</taxon>
        <taxon>Paenibacillaceae</taxon>
        <taxon>Paenibacillus</taxon>
    </lineage>
</organism>
<dbReference type="EMBL" id="JBHHMI010000050">
    <property type="protein sequence ID" value="MFB5269965.1"/>
    <property type="molecule type" value="Genomic_DNA"/>
</dbReference>
<comment type="caution">
    <text evidence="1">The sequence shown here is derived from an EMBL/GenBank/DDBJ whole genome shotgun (WGS) entry which is preliminary data.</text>
</comment>
<sequence>MNVELKELLQSVIREELKPVHERIDKMETEMSESFDKMETDRQEIKQEIREIRVDQLEMKRAVLDTNERVMAIGGVHQRMFLSSYQIS</sequence>
<gene>
    <name evidence="1" type="ORF">ACE41H_24720</name>
</gene>
<keyword evidence="2" id="KW-1185">Reference proteome</keyword>